<dbReference type="Gene3D" id="1.10.10.1940">
    <property type="match status" value="1"/>
</dbReference>
<dbReference type="Proteomes" id="UP000271889">
    <property type="component" value="Unassembled WGS sequence"/>
</dbReference>
<keyword evidence="2" id="KW-1015">Disulfide bond</keyword>
<gene>
    <name evidence="5" type="ORF">CGOC_LOCUS3945</name>
</gene>
<dbReference type="EMBL" id="UYRV01010284">
    <property type="protein sequence ID" value="VDK57319.1"/>
    <property type="molecule type" value="Genomic_DNA"/>
</dbReference>
<dbReference type="Pfam" id="PF01549">
    <property type="entry name" value="ShK"/>
    <property type="match status" value="4"/>
</dbReference>
<sequence length="201" mass="20879">MAEQCPRTCGRCSVTGGTTSESHWWTFSQSRNRGVSACVDRVNPATGVSDCPALAHLCNNAAYTALMTEQCPLTCNRCSSVGVTSATTVSGTCADKLNPRTGVSDCPMRVSLCQDSNYIAIMRVECPKTCGFCTGSTVSGVTSASTVSGATVSTTRLPGTCVDAINPLTGTSDCPSRVALCNDAAYRNLMVAQCPRTCGVC</sequence>
<accession>A0A3P6R9L9</accession>
<name>A0A3P6R9L9_CYLGO</name>
<proteinExistence type="predicted"/>
<evidence type="ECO:0000256" key="2">
    <source>
        <dbReference type="ARBA" id="ARBA00023157"/>
    </source>
</evidence>
<dbReference type="SMART" id="SM00254">
    <property type="entry name" value="ShKT"/>
    <property type="match status" value="3"/>
</dbReference>
<dbReference type="Gene3D" id="1.10.10.1870">
    <property type="entry name" value="ShTK domain-like"/>
    <property type="match status" value="2"/>
</dbReference>
<dbReference type="PANTHER" id="PTHR46219">
    <property type="entry name" value="PROTEIN CBG11138"/>
    <property type="match status" value="1"/>
</dbReference>
<reference evidence="5 6" key="1">
    <citation type="submission" date="2018-11" db="EMBL/GenBank/DDBJ databases">
        <authorList>
            <consortium name="Pathogen Informatics"/>
        </authorList>
    </citation>
    <scope>NUCLEOTIDE SEQUENCE [LARGE SCALE GENOMIC DNA]</scope>
</reference>
<evidence type="ECO:0000313" key="6">
    <source>
        <dbReference type="Proteomes" id="UP000271889"/>
    </source>
</evidence>
<dbReference type="PROSITE" id="PS51670">
    <property type="entry name" value="SHKT"/>
    <property type="match status" value="3"/>
</dbReference>
<evidence type="ECO:0000259" key="4">
    <source>
        <dbReference type="PROSITE" id="PS51670"/>
    </source>
</evidence>
<feature type="domain" description="ShKT" evidence="4">
    <location>
        <begin position="93"/>
        <end position="133"/>
    </location>
</feature>
<dbReference type="FunFam" id="1.10.10.1940:FF:000002">
    <property type="entry name" value="PHAryngeal gland Toxin-related"/>
    <property type="match status" value="3"/>
</dbReference>
<feature type="domain" description="ShKT" evidence="4">
    <location>
        <begin position="1"/>
        <end position="12"/>
    </location>
</feature>
<keyword evidence="1" id="KW-0732">Signal</keyword>
<protein>
    <recommendedName>
        <fullName evidence="4">ShKT domain-containing protein</fullName>
    </recommendedName>
</protein>
<dbReference type="OrthoDB" id="5868199at2759"/>
<organism evidence="5 6">
    <name type="scientific">Cylicostephanus goldi</name>
    <name type="common">Nematode worm</name>
    <dbReference type="NCBI Taxonomy" id="71465"/>
    <lineage>
        <taxon>Eukaryota</taxon>
        <taxon>Metazoa</taxon>
        <taxon>Ecdysozoa</taxon>
        <taxon>Nematoda</taxon>
        <taxon>Chromadorea</taxon>
        <taxon>Rhabditida</taxon>
        <taxon>Rhabditina</taxon>
        <taxon>Rhabditomorpha</taxon>
        <taxon>Strongyloidea</taxon>
        <taxon>Strongylidae</taxon>
        <taxon>Cylicostephanus</taxon>
    </lineage>
</organism>
<keyword evidence="6" id="KW-1185">Reference proteome</keyword>
<evidence type="ECO:0000256" key="1">
    <source>
        <dbReference type="ARBA" id="ARBA00022729"/>
    </source>
</evidence>
<comment type="caution">
    <text evidence="3">Lacks conserved residue(s) required for the propagation of feature annotation.</text>
</comment>
<evidence type="ECO:0000313" key="5">
    <source>
        <dbReference type="EMBL" id="VDK57319.1"/>
    </source>
</evidence>
<evidence type="ECO:0000256" key="3">
    <source>
        <dbReference type="PROSITE-ProRule" id="PRU01005"/>
    </source>
</evidence>
<dbReference type="InterPro" id="IPR003582">
    <property type="entry name" value="ShKT_dom"/>
</dbReference>
<feature type="domain" description="ShKT" evidence="4">
    <location>
        <begin position="38"/>
        <end position="78"/>
    </location>
</feature>
<dbReference type="PANTHER" id="PTHR46219:SF5">
    <property type="entry name" value="SHKT DOMAIN-CONTAINING PROTEIN"/>
    <property type="match status" value="1"/>
</dbReference>
<dbReference type="AlphaFoldDB" id="A0A3P6R9L9"/>